<proteinExistence type="predicted"/>
<reference evidence="2 3" key="1">
    <citation type="submission" date="2016-10" db="EMBL/GenBank/DDBJ databases">
        <authorList>
            <person name="de Groot N.N."/>
        </authorList>
    </citation>
    <scope>NUCLEOTIDE SEQUENCE [LARGE SCALE GENOMIC DNA]</scope>
    <source>
        <strain evidence="2 3">DSM 44908</strain>
    </source>
</reference>
<evidence type="ECO:0000313" key="3">
    <source>
        <dbReference type="Proteomes" id="UP000182054"/>
    </source>
</evidence>
<organism evidence="2 3">
    <name type="scientific">Rhodococcoides kroppenstedtii</name>
    <dbReference type="NCBI Taxonomy" id="293050"/>
    <lineage>
        <taxon>Bacteria</taxon>
        <taxon>Bacillati</taxon>
        <taxon>Actinomycetota</taxon>
        <taxon>Actinomycetes</taxon>
        <taxon>Mycobacteriales</taxon>
        <taxon>Nocardiaceae</taxon>
        <taxon>Rhodococcoides</taxon>
    </lineage>
</organism>
<dbReference type="EMBL" id="FOJN01000004">
    <property type="protein sequence ID" value="SFA47772.1"/>
    <property type="molecule type" value="Genomic_DNA"/>
</dbReference>
<feature type="signal peptide" evidence="1">
    <location>
        <begin position="1"/>
        <end position="22"/>
    </location>
</feature>
<accession>A0A1I0T7M9</accession>
<gene>
    <name evidence="2" type="ORF">SAMN05444374_104258</name>
</gene>
<name>A0A1I0T7M9_9NOCA</name>
<feature type="chain" id="PRO_5010234960" description="DoxX-like family protein" evidence="1">
    <location>
        <begin position="23"/>
        <end position="92"/>
    </location>
</feature>
<evidence type="ECO:0000313" key="2">
    <source>
        <dbReference type="EMBL" id="SFA47772.1"/>
    </source>
</evidence>
<dbReference type="Proteomes" id="UP000182054">
    <property type="component" value="Unassembled WGS sequence"/>
</dbReference>
<dbReference type="AlphaFoldDB" id="A0A1I0T7M9"/>
<evidence type="ECO:0000256" key="1">
    <source>
        <dbReference type="SAM" id="SignalP"/>
    </source>
</evidence>
<evidence type="ECO:0008006" key="4">
    <source>
        <dbReference type="Google" id="ProtNLM"/>
    </source>
</evidence>
<sequence>MGYYSSAMASITLPTVAGVALAATGAAHFVAPDAFRPITEPVFPDDTRTWTYRNGASELAIGTAIAIPATRKIGLVGLAVYVGFLGFRAATA</sequence>
<protein>
    <recommendedName>
        <fullName evidence="4">DoxX-like family protein</fullName>
    </recommendedName>
</protein>
<keyword evidence="1" id="KW-0732">Signal</keyword>